<evidence type="ECO:0000256" key="6">
    <source>
        <dbReference type="ARBA" id="ARBA00023136"/>
    </source>
</evidence>
<dbReference type="Pfam" id="PF00482">
    <property type="entry name" value="T2SSF"/>
    <property type="match status" value="2"/>
</dbReference>
<dbReference type="PANTHER" id="PTHR30012:SF0">
    <property type="entry name" value="TYPE II SECRETION SYSTEM PROTEIN F-RELATED"/>
    <property type="match status" value="1"/>
</dbReference>
<dbReference type="RefSeq" id="WP_348029811.1">
    <property type="nucleotide sequence ID" value="NZ_CP129113.1"/>
</dbReference>
<evidence type="ECO:0000259" key="8">
    <source>
        <dbReference type="Pfam" id="PF00482"/>
    </source>
</evidence>
<dbReference type="Gene3D" id="1.20.81.30">
    <property type="entry name" value="Type II secretion system (T2SS), domain F"/>
    <property type="match status" value="1"/>
</dbReference>
<evidence type="ECO:0000313" key="10">
    <source>
        <dbReference type="Proteomes" id="UP001180087"/>
    </source>
</evidence>
<feature type="transmembrane region" description="Helical" evidence="7">
    <location>
        <begin position="115"/>
        <end position="133"/>
    </location>
</feature>
<organism evidence="9 10">
    <name type="scientific">Aciduricibacillus chroicocephali</name>
    <dbReference type="NCBI Taxonomy" id="3054939"/>
    <lineage>
        <taxon>Bacteria</taxon>
        <taxon>Bacillati</taxon>
        <taxon>Bacillota</taxon>
        <taxon>Bacilli</taxon>
        <taxon>Bacillales</taxon>
        <taxon>Bacillaceae</taxon>
        <taxon>Aciduricibacillus</taxon>
    </lineage>
</organism>
<dbReference type="Proteomes" id="UP001180087">
    <property type="component" value="Chromosome"/>
</dbReference>
<dbReference type="InterPro" id="IPR018076">
    <property type="entry name" value="T2SS_GspF_dom"/>
</dbReference>
<feature type="transmembrane region" description="Helical" evidence="7">
    <location>
        <begin position="164"/>
        <end position="185"/>
    </location>
</feature>
<keyword evidence="10" id="KW-1185">Reference proteome</keyword>
<keyword evidence="4 7" id="KW-0812">Transmembrane</keyword>
<evidence type="ECO:0000313" key="9">
    <source>
        <dbReference type="EMBL" id="WLV26028.1"/>
    </source>
</evidence>
<accession>A0ABY9L2L2</accession>
<gene>
    <name evidence="9" type="primary">comGB</name>
    <name evidence="9" type="ORF">QR721_07760</name>
</gene>
<evidence type="ECO:0000256" key="3">
    <source>
        <dbReference type="ARBA" id="ARBA00022475"/>
    </source>
</evidence>
<reference evidence="9" key="1">
    <citation type="submission" date="2023-06" db="EMBL/GenBank/DDBJ databases">
        <title>A Treasure from Seagulls: Isolation and Description of Aciduricobacillus qingdaonensis gen. nov., sp. nov., a Rare Obligately Uric Acid-utilizing Member in the Family Bacillaceae.</title>
        <authorList>
            <person name="Liu W."/>
            <person name="Wang B."/>
        </authorList>
    </citation>
    <scope>NUCLEOTIDE SEQUENCE</scope>
    <source>
        <strain evidence="9">44XB</strain>
    </source>
</reference>
<sequence>MKRFIKKRKKSSLSVDLQLRFLKRLLRLLERGYPLLESLEIIKWDQTMNRTASRMIALLKSGLPMDITFEKCGFNKSIASHLYFIHTNNDLVGSLEKSLSFFENRLLHAKKLQQTIRYPIVLFFVFTVLLFFIKQSVLPSFLELFQEGSGSAWTVKFSIRVIDYFISGFFVTCLLIIFITVFWLIQKKSLPIQKQISIYRRIPGIRSYLWLNTSYQFASHITSLLKTGMSFKEIFQHMSDQEKLPILAFYSSKINATLQKGAHLSTELTKLAFLDSNLSCIFEKNADYTSLEKDLDSYAEMVIDNIQRKIKNIIGFIQPLSFIVLGFFIIIIYMTLMWPMFQLIQSI</sequence>
<dbReference type="InterPro" id="IPR003004">
    <property type="entry name" value="GspF/PilC"/>
</dbReference>
<keyword evidence="5 7" id="KW-1133">Transmembrane helix</keyword>
<proteinExistence type="inferred from homology"/>
<evidence type="ECO:0000256" key="7">
    <source>
        <dbReference type="SAM" id="Phobius"/>
    </source>
</evidence>
<dbReference type="InterPro" id="IPR042094">
    <property type="entry name" value="T2SS_GspF_sf"/>
</dbReference>
<name>A0ABY9L2L2_9BACI</name>
<dbReference type="EMBL" id="CP129113">
    <property type="protein sequence ID" value="WLV26028.1"/>
    <property type="molecule type" value="Genomic_DNA"/>
</dbReference>
<dbReference type="NCBIfam" id="NF041012">
    <property type="entry name" value="T4P_ComGB"/>
    <property type="match status" value="1"/>
</dbReference>
<comment type="subcellular location">
    <subcellularLocation>
        <location evidence="1">Cell membrane</location>
        <topology evidence="1">Multi-pass membrane protein</topology>
    </subcellularLocation>
</comment>
<feature type="transmembrane region" description="Helical" evidence="7">
    <location>
        <begin position="313"/>
        <end position="336"/>
    </location>
</feature>
<evidence type="ECO:0000256" key="2">
    <source>
        <dbReference type="ARBA" id="ARBA00005745"/>
    </source>
</evidence>
<keyword evidence="3" id="KW-1003">Cell membrane</keyword>
<evidence type="ECO:0000256" key="4">
    <source>
        <dbReference type="ARBA" id="ARBA00022692"/>
    </source>
</evidence>
<evidence type="ECO:0000256" key="1">
    <source>
        <dbReference type="ARBA" id="ARBA00004651"/>
    </source>
</evidence>
<dbReference type="PRINTS" id="PR00812">
    <property type="entry name" value="BCTERIALGSPF"/>
</dbReference>
<dbReference type="InterPro" id="IPR047692">
    <property type="entry name" value="T4P_ComGB"/>
</dbReference>
<comment type="similarity">
    <text evidence="2">Belongs to the GSP F family.</text>
</comment>
<protein>
    <submittedName>
        <fullName evidence="9">Competence type IV pilus assembly protein ComGB</fullName>
    </submittedName>
</protein>
<feature type="domain" description="Type II secretion system protein GspF" evidence="8">
    <location>
        <begin position="217"/>
        <end position="339"/>
    </location>
</feature>
<evidence type="ECO:0000256" key="5">
    <source>
        <dbReference type="ARBA" id="ARBA00022989"/>
    </source>
</evidence>
<feature type="domain" description="Type II secretion system protein GspF" evidence="8">
    <location>
        <begin position="21"/>
        <end position="134"/>
    </location>
</feature>
<keyword evidence="6 7" id="KW-0472">Membrane</keyword>
<dbReference type="PANTHER" id="PTHR30012">
    <property type="entry name" value="GENERAL SECRETION PATHWAY PROTEIN"/>
    <property type="match status" value="1"/>
</dbReference>